<dbReference type="GO" id="GO:0004252">
    <property type="term" value="F:serine-type endopeptidase activity"/>
    <property type="evidence" value="ECO:0007669"/>
    <property type="project" value="InterPro"/>
</dbReference>
<dbReference type="SUPFAM" id="SSF144091">
    <property type="entry name" value="Rhomboid-like"/>
    <property type="match status" value="1"/>
</dbReference>
<feature type="transmembrane region" description="Helical" evidence="6">
    <location>
        <begin position="225"/>
        <end position="244"/>
    </location>
</feature>
<name>A0A5D3WKW0_9BACT</name>
<dbReference type="OrthoDB" id="9813074at2"/>
<proteinExistence type="predicted"/>
<feature type="transmembrane region" description="Helical" evidence="6">
    <location>
        <begin position="277"/>
        <end position="296"/>
    </location>
</feature>
<evidence type="ECO:0000256" key="3">
    <source>
        <dbReference type="ARBA" id="ARBA00022989"/>
    </source>
</evidence>
<dbReference type="InterPro" id="IPR022764">
    <property type="entry name" value="Peptidase_S54_rhomboid_dom"/>
</dbReference>
<evidence type="ECO:0000256" key="2">
    <source>
        <dbReference type="ARBA" id="ARBA00022692"/>
    </source>
</evidence>
<feature type="transmembrane region" description="Helical" evidence="6">
    <location>
        <begin position="251"/>
        <end position="271"/>
    </location>
</feature>
<comment type="subcellular location">
    <subcellularLocation>
        <location evidence="1">Membrane</location>
        <topology evidence="1">Multi-pass membrane protein</topology>
    </subcellularLocation>
</comment>
<keyword evidence="3 6" id="KW-1133">Transmembrane helix</keyword>
<dbReference type="GO" id="GO:0006508">
    <property type="term" value="P:proteolysis"/>
    <property type="evidence" value="ECO:0007669"/>
    <property type="project" value="UniProtKB-KW"/>
</dbReference>
<dbReference type="EMBL" id="VNIB01000003">
    <property type="protein sequence ID" value="TYO99290.1"/>
    <property type="molecule type" value="Genomic_DNA"/>
</dbReference>
<protein>
    <submittedName>
        <fullName evidence="8">Membrane associated rhomboid family serine protease</fullName>
    </submittedName>
</protein>
<feature type="region of interest" description="Disordered" evidence="5">
    <location>
        <begin position="1"/>
        <end position="31"/>
    </location>
</feature>
<evidence type="ECO:0000313" key="8">
    <source>
        <dbReference type="EMBL" id="TYO99290.1"/>
    </source>
</evidence>
<sequence length="330" mass="35443">MAESDGCNATVAGGRRAANGEGYLPPPGWRPVNDPLGTGGDWLPLSRAESRVWSLVLASRGIPYRQRKVGGGRLLLVPESLFIEARRQLELYRLENRDWPPPLPESRPLPENQLATLAVFGLLCAFSFLIELPAARDWLPRVNWQIAGSARAGLILDGQWWRTATALTLHTGGLHLAGNVVFGILTVGWLARELGSGPAWLLVLLAGMGGNWLNALLQAPAHDAVGASTAVFAAVGLIAGLNLVRYRRPLWRRWALPLAAALGLLAMLGAGDGRTDLGAHLFGLLTGLVFGVVAAWGHERHGRPGPWLNRLLALAAAGIMALAWWLAIRS</sequence>
<accession>A0A5D3WKW0</accession>
<keyword evidence="9" id="KW-1185">Reference proteome</keyword>
<keyword evidence="2 6" id="KW-0812">Transmembrane</keyword>
<dbReference type="Pfam" id="PF01694">
    <property type="entry name" value="Rhomboid"/>
    <property type="match status" value="1"/>
</dbReference>
<evidence type="ECO:0000256" key="6">
    <source>
        <dbReference type="SAM" id="Phobius"/>
    </source>
</evidence>
<feature type="transmembrane region" description="Helical" evidence="6">
    <location>
        <begin position="172"/>
        <end position="191"/>
    </location>
</feature>
<keyword evidence="8" id="KW-0645">Protease</keyword>
<dbReference type="RefSeq" id="WP_148895211.1">
    <property type="nucleotide sequence ID" value="NZ_VNIB01000003.1"/>
</dbReference>
<evidence type="ECO:0000256" key="5">
    <source>
        <dbReference type="SAM" id="MobiDB-lite"/>
    </source>
</evidence>
<dbReference type="Gene3D" id="1.20.1540.10">
    <property type="entry name" value="Rhomboid-like"/>
    <property type="match status" value="1"/>
</dbReference>
<gene>
    <name evidence="8" type="ORF">EDC39_103134</name>
</gene>
<feature type="transmembrane region" description="Helical" evidence="6">
    <location>
        <begin position="198"/>
        <end position="219"/>
    </location>
</feature>
<keyword evidence="4 6" id="KW-0472">Membrane</keyword>
<evidence type="ECO:0000259" key="7">
    <source>
        <dbReference type="Pfam" id="PF01694"/>
    </source>
</evidence>
<dbReference type="PANTHER" id="PTHR43066">
    <property type="entry name" value="RHOMBOID-RELATED PROTEIN"/>
    <property type="match status" value="1"/>
</dbReference>
<reference evidence="8 9" key="1">
    <citation type="submission" date="2019-07" db="EMBL/GenBank/DDBJ databases">
        <title>Genomic Encyclopedia of Type Strains, Phase IV (KMG-IV): sequencing the most valuable type-strain genomes for metagenomic binning, comparative biology and taxonomic classification.</title>
        <authorList>
            <person name="Goeker M."/>
        </authorList>
    </citation>
    <scope>NUCLEOTIDE SEQUENCE [LARGE SCALE GENOMIC DNA]</scope>
    <source>
        <strain evidence="8 9">SS015</strain>
    </source>
</reference>
<dbReference type="Proteomes" id="UP000324159">
    <property type="component" value="Unassembled WGS sequence"/>
</dbReference>
<evidence type="ECO:0000256" key="1">
    <source>
        <dbReference type="ARBA" id="ARBA00004141"/>
    </source>
</evidence>
<dbReference type="InterPro" id="IPR035952">
    <property type="entry name" value="Rhomboid-like_sf"/>
</dbReference>
<organism evidence="8 9">
    <name type="scientific">Geothermobacter ehrlichii</name>
    <dbReference type="NCBI Taxonomy" id="213224"/>
    <lineage>
        <taxon>Bacteria</taxon>
        <taxon>Pseudomonadati</taxon>
        <taxon>Thermodesulfobacteriota</taxon>
        <taxon>Desulfuromonadia</taxon>
        <taxon>Desulfuromonadales</taxon>
        <taxon>Geothermobacteraceae</taxon>
        <taxon>Geothermobacter</taxon>
    </lineage>
</organism>
<feature type="domain" description="Peptidase S54 rhomboid" evidence="7">
    <location>
        <begin position="158"/>
        <end position="294"/>
    </location>
</feature>
<dbReference type="GO" id="GO:0016020">
    <property type="term" value="C:membrane"/>
    <property type="evidence" value="ECO:0007669"/>
    <property type="project" value="UniProtKB-SubCell"/>
</dbReference>
<evidence type="ECO:0000256" key="4">
    <source>
        <dbReference type="ARBA" id="ARBA00023136"/>
    </source>
</evidence>
<feature type="transmembrane region" description="Helical" evidence="6">
    <location>
        <begin position="308"/>
        <end position="328"/>
    </location>
</feature>
<dbReference type="PANTHER" id="PTHR43066:SF5">
    <property type="entry name" value="RHOMBOID-LIKE PROTEIN 11, CHLOROPLASTIC-RELATED"/>
    <property type="match status" value="1"/>
</dbReference>
<evidence type="ECO:0000313" key="9">
    <source>
        <dbReference type="Proteomes" id="UP000324159"/>
    </source>
</evidence>
<keyword evidence="8" id="KW-0378">Hydrolase</keyword>
<comment type="caution">
    <text evidence="8">The sequence shown here is derived from an EMBL/GenBank/DDBJ whole genome shotgun (WGS) entry which is preliminary data.</text>
</comment>
<dbReference type="AlphaFoldDB" id="A0A5D3WKW0"/>